<feature type="domain" description="DUF8020" evidence="2">
    <location>
        <begin position="42"/>
        <end position="116"/>
    </location>
</feature>
<dbReference type="Pfam" id="PF26059">
    <property type="entry name" value="DUF8020"/>
    <property type="match status" value="1"/>
</dbReference>
<evidence type="ECO:0000259" key="2">
    <source>
        <dbReference type="Pfam" id="PF26059"/>
    </source>
</evidence>
<evidence type="ECO:0000313" key="4">
    <source>
        <dbReference type="Proteomes" id="UP000198677"/>
    </source>
</evidence>
<feature type="chain" id="PRO_5011548169" description="DUF8020 domain-containing protein" evidence="1">
    <location>
        <begin position="27"/>
        <end position="218"/>
    </location>
</feature>
<dbReference type="RefSeq" id="WP_072752933.1">
    <property type="nucleotide sequence ID" value="NZ_FOAW01000039.1"/>
</dbReference>
<proteinExistence type="predicted"/>
<dbReference type="Proteomes" id="UP000198677">
    <property type="component" value="Unassembled WGS sequence"/>
</dbReference>
<dbReference type="AlphaFoldDB" id="A0A1H7YEW4"/>
<keyword evidence="1" id="KW-0732">Signal</keyword>
<evidence type="ECO:0000256" key="1">
    <source>
        <dbReference type="SAM" id="SignalP"/>
    </source>
</evidence>
<gene>
    <name evidence="3" type="ORF">SAMN05444583_13923</name>
</gene>
<accession>A0A1H7YEW4</accession>
<dbReference type="InterPro" id="IPR058333">
    <property type="entry name" value="DUF8020"/>
</dbReference>
<keyword evidence="4" id="KW-1185">Reference proteome</keyword>
<feature type="signal peptide" evidence="1">
    <location>
        <begin position="1"/>
        <end position="26"/>
    </location>
</feature>
<dbReference type="EMBL" id="FOAW01000039">
    <property type="protein sequence ID" value="SEM44660.1"/>
    <property type="molecule type" value="Genomic_DNA"/>
</dbReference>
<reference evidence="4" key="1">
    <citation type="submission" date="2016-10" db="EMBL/GenBank/DDBJ databases">
        <authorList>
            <person name="Varghese N."/>
            <person name="Submissions S."/>
        </authorList>
    </citation>
    <scope>NUCLEOTIDE SEQUENCE [LARGE SCALE GENOMIC DNA]</scope>
    <source>
        <strain evidence="4">DSM 44675</strain>
    </source>
</reference>
<dbReference type="OrthoDB" id="4466302at2"/>
<evidence type="ECO:0000313" key="3">
    <source>
        <dbReference type="EMBL" id="SEM44660.1"/>
    </source>
</evidence>
<protein>
    <recommendedName>
        <fullName evidence="2">DUF8020 domain-containing protein</fullName>
    </recommendedName>
</protein>
<sequence length="218" mass="21599">MKLRKIVATALFVTAAMGAGAVTAHADPAALVGAQMQGRDQGVGYSTGLAPGGNSVVTLLDAGVFRVSGDGAGVSVLRDDGSPIGTIPLAYRVNGETHSIAPVIGDGGRTLTLTPNTIPSLAQPVAWDNPADQQRLMGEIQKAQMGGIVGQTVGGIIGLLVGCVVGVLAGCFPGSIIGSLIGGVIGLDMVGGEPLRSAFFNFVGPLPTLPGLPAPAAP</sequence>
<name>A0A1H7YEW4_9NOCA</name>
<organism evidence="3 4">
    <name type="scientific">Rhodococcus maanshanensis</name>
    <dbReference type="NCBI Taxonomy" id="183556"/>
    <lineage>
        <taxon>Bacteria</taxon>
        <taxon>Bacillati</taxon>
        <taxon>Actinomycetota</taxon>
        <taxon>Actinomycetes</taxon>
        <taxon>Mycobacteriales</taxon>
        <taxon>Nocardiaceae</taxon>
        <taxon>Rhodococcus</taxon>
    </lineage>
</organism>